<proteinExistence type="inferred from homology"/>
<accession>Q2LT77</accession>
<dbReference type="GO" id="GO:0030973">
    <property type="term" value="F:molybdate ion binding"/>
    <property type="evidence" value="ECO:0007669"/>
    <property type="project" value="TreeGrafter"/>
</dbReference>
<evidence type="ECO:0000256" key="5">
    <source>
        <dbReference type="ARBA" id="ARBA00062515"/>
    </source>
</evidence>
<dbReference type="eggNOG" id="COG0725">
    <property type="taxonomic scope" value="Bacteria"/>
</dbReference>
<evidence type="ECO:0000313" key="9">
    <source>
        <dbReference type="Proteomes" id="UP000001933"/>
    </source>
</evidence>
<feature type="signal peptide" evidence="7">
    <location>
        <begin position="1"/>
        <end position="29"/>
    </location>
</feature>
<dbReference type="Pfam" id="PF13531">
    <property type="entry name" value="SBP_bac_11"/>
    <property type="match status" value="1"/>
</dbReference>
<feature type="binding site" evidence="6">
    <location>
        <position position="190"/>
    </location>
    <ligand>
        <name>molybdate</name>
        <dbReference type="ChEBI" id="CHEBI:36264"/>
    </ligand>
</feature>
<dbReference type="FunFam" id="3.40.190.10:FF:000035">
    <property type="entry name" value="Molybdate ABC transporter substrate-binding protein"/>
    <property type="match status" value="1"/>
</dbReference>
<dbReference type="GO" id="GO:0046872">
    <property type="term" value="F:metal ion binding"/>
    <property type="evidence" value="ECO:0007669"/>
    <property type="project" value="UniProtKB-KW"/>
</dbReference>
<evidence type="ECO:0000256" key="6">
    <source>
        <dbReference type="PIRSR" id="PIRSR004846-1"/>
    </source>
</evidence>
<dbReference type="AlphaFoldDB" id="Q2LT77"/>
<dbReference type="InterPro" id="IPR050682">
    <property type="entry name" value="ModA/WtpA"/>
</dbReference>
<evidence type="ECO:0000313" key="8">
    <source>
        <dbReference type="EMBL" id="ABC77289.1"/>
    </source>
</evidence>
<dbReference type="EMBL" id="CP000252">
    <property type="protein sequence ID" value="ABC77289.1"/>
    <property type="molecule type" value="Genomic_DNA"/>
</dbReference>
<evidence type="ECO:0000256" key="2">
    <source>
        <dbReference type="ARBA" id="ARBA00022505"/>
    </source>
</evidence>
<feature type="chain" id="PRO_5004212287" evidence="7">
    <location>
        <begin position="30"/>
        <end position="254"/>
    </location>
</feature>
<organism evidence="8 9">
    <name type="scientific">Syntrophus aciditrophicus (strain SB)</name>
    <dbReference type="NCBI Taxonomy" id="56780"/>
    <lineage>
        <taxon>Bacteria</taxon>
        <taxon>Pseudomonadati</taxon>
        <taxon>Thermodesulfobacteriota</taxon>
        <taxon>Syntrophia</taxon>
        <taxon>Syntrophales</taxon>
        <taxon>Syntrophaceae</taxon>
        <taxon>Syntrophus</taxon>
    </lineage>
</organism>
<keyword evidence="2 6" id="KW-0500">Molybdenum</keyword>
<sequence length="254" mass="27848">MMKSMFKYLATGFMMIILALFLLTSMAMAGDVNLSVAASMKDAVNQLTDNFAKKNPGVKFIKNYGASGALAKQIESGAPADIFISANEKWMDYLKEKKLMDDRSIGTFAYNELVFVGKPGMKVRSMQDLAELEKIAIGSPQSVPAGEYAMAALKKSGMDKELERKLVMAKDVRACLMYAEQGEVDGSFVYKTDALLAKNTKILFVVPQELYPRVTYPKGLTAAGSKNKDAAAFFNYLNSAEARKSLEQLGFTAK</sequence>
<feature type="binding site" evidence="6">
    <location>
        <position position="67"/>
    </location>
    <ligand>
        <name>molybdate</name>
        <dbReference type="ChEBI" id="CHEBI:36264"/>
    </ligand>
</feature>
<keyword evidence="3 6" id="KW-0479">Metal-binding</keyword>
<name>Q2LT77_SYNAS</name>
<gene>
    <name evidence="8" type="ORF">SYN_00269</name>
</gene>
<dbReference type="CDD" id="cd00993">
    <property type="entry name" value="PBP2_ModA_like"/>
    <property type="match status" value="1"/>
</dbReference>
<dbReference type="GO" id="GO:0015689">
    <property type="term" value="P:molybdate ion transport"/>
    <property type="evidence" value="ECO:0007669"/>
    <property type="project" value="InterPro"/>
</dbReference>
<keyword evidence="4 7" id="KW-0732">Signal</keyword>
<dbReference type="FunCoup" id="Q2LT77">
    <property type="interactions" value="191"/>
</dbReference>
<comment type="similarity">
    <text evidence="1">Belongs to the bacterial solute-binding protein ModA family.</text>
</comment>
<dbReference type="InParanoid" id="Q2LT77"/>
<dbReference type="SUPFAM" id="SSF53850">
    <property type="entry name" value="Periplasmic binding protein-like II"/>
    <property type="match status" value="1"/>
</dbReference>
<dbReference type="OrthoDB" id="9785015at2"/>
<comment type="subunit">
    <text evidence="5">The complex is composed of two ATP-binding proteins (ModC), two transmembrane proteins (ModB) and a solute-binding protein (ModA).</text>
</comment>
<dbReference type="Proteomes" id="UP000001933">
    <property type="component" value="Chromosome"/>
</dbReference>
<dbReference type="KEGG" id="sat:SYN_00269"/>
<dbReference type="PANTHER" id="PTHR30632:SF0">
    <property type="entry name" value="SULFATE-BINDING PROTEIN"/>
    <property type="match status" value="1"/>
</dbReference>
<dbReference type="HOGENOM" id="CLU_065520_3_1_7"/>
<evidence type="ECO:0000256" key="3">
    <source>
        <dbReference type="ARBA" id="ARBA00022723"/>
    </source>
</evidence>
<dbReference type="PIRSF" id="PIRSF004846">
    <property type="entry name" value="ModA"/>
    <property type="match status" value="1"/>
</dbReference>
<evidence type="ECO:0000256" key="4">
    <source>
        <dbReference type="ARBA" id="ARBA00022729"/>
    </source>
</evidence>
<protein>
    <submittedName>
        <fullName evidence="8">ABC-type molybdate transport system, periplasmic component</fullName>
    </submittedName>
</protein>
<feature type="binding site" evidence="6">
    <location>
        <position position="172"/>
    </location>
    <ligand>
        <name>molybdate</name>
        <dbReference type="ChEBI" id="CHEBI:36264"/>
    </ligand>
</feature>
<dbReference type="NCBIfam" id="TIGR01256">
    <property type="entry name" value="modA"/>
    <property type="match status" value="1"/>
</dbReference>
<evidence type="ECO:0000256" key="7">
    <source>
        <dbReference type="SAM" id="SignalP"/>
    </source>
</evidence>
<dbReference type="STRING" id="56780.SYN_00269"/>
<evidence type="ECO:0000256" key="1">
    <source>
        <dbReference type="ARBA" id="ARBA00009175"/>
    </source>
</evidence>
<feature type="binding site" evidence="6">
    <location>
        <position position="39"/>
    </location>
    <ligand>
        <name>molybdate</name>
        <dbReference type="ChEBI" id="CHEBI:36264"/>
    </ligand>
</feature>
<keyword evidence="9" id="KW-1185">Reference proteome</keyword>
<dbReference type="Gene3D" id="3.40.190.10">
    <property type="entry name" value="Periplasmic binding protein-like II"/>
    <property type="match status" value="2"/>
</dbReference>
<feature type="binding site" evidence="6">
    <location>
        <position position="145"/>
    </location>
    <ligand>
        <name>molybdate</name>
        <dbReference type="ChEBI" id="CHEBI:36264"/>
    </ligand>
</feature>
<dbReference type="PANTHER" id="PTHR30632">
    <property type="entry name" value="MOLYBDATE-BINDING PERIPLASMIC PROTEIN"/>
    <property type="match status" value="1"/>
</dbReference>
<dbReference type="InterPro" id="IPR005950">
    <property type="entry name" value="ModA"/>
</dbReference>
<dbReference type="GO" id="GO:1901359">
    <property type="term" value="F:tungstate binding"/>
    <property type="evidence" value="ECO:0007669"/>
    <property type="project" value="UniProtKB-ARBA"/>
</dbReference>
<reference evidence="8 9" key="1">
    <citation type="journal article" date="2007" name="Proc. Natl. Acad. Sci. U.S.A.">
        <title>The genome of Syntrophus aciditrophicus: life at the thermodynamic limit of microbial growth.</title>
        <authorList>
            <person name="McInerney M.J."/>
            <person name="Rohlin L."/>
            <person name="Mouttaki H."/>
            <person name="Kim U."/>
            <person name="Krupp R.S."/>
            <person name="Rios-Hernandez L."/>
            <person name="Sieber J."/>
            <person name="Struchtemeyer C.G."/>
            <person name="Bhattacharyya A."/>
            <person name="Campbell J.W."/>
            <person name="Gunsalus R.P."/>
        </authorList>
    </citation>
    <scope>NUCLEOTIDE SEQUENCE [LARGE SCALE GENOMIC DNA]</scope>
    <source>
        <strain evidence="8 9">SB</strain>
    </source>
</reference>